<dbReference type="SUPFAM" id="SSF69819">
    <property type="entry name" value="MTH1598-like"/>
    <property type="match status" value="1"/>
</dbReference>
<dbReference type="InterPro" id="IPR023572">
    <property type="entry name" value="Archease_dom"/>
</dbReference>
<accession>A0A7C2SFQ6</accession>
<evidence type="ECO:0000313" key="6">
    <source>
        <dbReference type="EMBL" id="HEQ87801.1"/>
    </source>
</evidence>
<dbReference type="GO" id="GO:0008033">
    <property type="term" value="P:tRNA processing"/>
    <property type="evidence" value="ECO:0007669"/>
    <property type="project" value="UniProtKB-KW"/>
</dbReference>
<sequence length="136" mass="15029">MGAVRFRQLPHTADVRLAVYGQNEEELMRHLALGIGHLVLGRTPQGPPKSSHHFPLPQDDLAARLVRVGNEVVFWLFAKGQVTVDVRLEGQDAELHLRPLSPRSTPHFEIKAVTFHALRPQARGKGGLAAVLTLDL</sequence>
<evidence type="ECO:0000313" key="7">
    <source>
        <dbReference type="EMBL" id="HET47154.1"/>
    </source>
</evidence>
<dbReference type="Pfam" id="PF01951">
    <property type="entry name" value="Archease"/>
    <property type="match status" value="1"/>
</dbReference>
<proteinExistence type="inferred from homology"/>
<dbReference type="EMBL" id="DSMR01000228">
    <property type="protein sequence ID" value="HET47154.1"/>
    <property type="molecule type" value="Genomic_DNA"/>
</dbReference>
<reference evidence="7" key="1">
    <citation type="journal article" date="2020" name="mSystems">
        <title>Genome- and Community-Level Interaction Insights into Carbon Utilization and Element Cycling Functions of Hydrothermarchaeota in Hydrothermal Sediment.</title>
        <authorList>
            <person name="Zhou Z."/>
            <person name="Liu Y."/>
            <person name="Xu W."/>
            <person name="Pan J."/>
            <person name="Luo Z.H."/>
            <person name="Li M."/>
        </authorList>
    </citation>
    <scope>NUCLEOTIDE SEQUENCE [LARGE SCALE GENOMIC DNA]</scope>
    <source>
        <strain evidence="6">SpSt-186</strain>
        <strain evidence="7">SpSt-299</strain>
    </source>
</reference>
<dbReference type="AlphaFoldDB" id="A0A7C2SFQ6"/>
<comment type="caution">
    <text evidence="7">The sequence shown here is derived from an EMBL/GenBank/DDBJ whole genome shotgun (WGS) entry which is preliminary data.</text>
</comment>
<feature type="domain" description="Archease" evidence="5">
    <location>
        <begin position="6"/>
        <end position="135"/>
    </location>
</feature>
<keyword evidence="3" id="KW-0479">Metal-binding</keyword>
<evidence type="ECO:0000256" key="4">
    <source>
        <dbReference type="ARBA" id="ARBA00022837"/>
    </source>
</evidence>
<keyword evidence="2" id="KW-0819">tRNA processing</keyword>
<dbReference type="EMBL" id="DSHW01000010">
    <property type="protein sequence ID" value="HEQ87801.1"/>
    <property type="molecule type" value="Genomic_DNA"/>
</dbReference>
<dbReference type="Gene3D" id="3.55.10.10">
    <property type="entry name" value="Archease domain"/>
    <property type="match status" value="1"/>
</dbReference>
<protein>
    <recommendedName>
        <fullName evidence="5">Archease domain-containing protein</fullName>
    </recommendedName>
</protein>
<gene>
    <name evidence="6" type="ORF">ENP06_00115</name>
    <name evidence="7" type="ORF">ENQ31_03200</name>
</gene>
<evidence type="ECO:0000256" key="3">
    <source>
        <dbReference type="ARBA" id="ARBA00022723"/>
    </source>
</evidence>
<name>A0A7C2SFQ6_9BACT</name>
<evidence type="ECO:0000256" key="1">
    <source>
        <dbReference type="ARBA" id="ARBA00007963"/>
    </source>
</evidence>
<organism evidence="7">
    <name type="scientific">Thermoanaerobaculum aquaticum</name>
    <dbReference type="NCBI Taxonomy" id="1312852"/>
    <lineage>
        <taxon>Bacteria</taxon>
        <taxon>Pseudomonadati</taxon>
        <taxon>Acidobacteriota</taxon>
        <taxon>Thermoanaerobaculia</taxon>
        <taxon>Thermoanaerobaculales</taxon>
        <taxon>Thermoanaerobaculaceae</taxon>
        <taxon>Thermoanaerobaculum</taxon>
    </lineage>
</organism>
<keyword evidence="4" id="KW-0106">Calcium</keyword>
<dbReference type="OrthoDB" id="8632294at2"/>
<dbReference type="InterPro" id="IPR036820">
    <property type="entry name" value="Archease_dom_sf"/>
</dbReference>
<comment type="similarity">
    <text evidence="1">Belongs to the archease family.</text>
</comment>
<evidence type="ECO:0000259" key="5">
    <source>
        <dbReference type="Pfam" id="PF01951"/>
    </source>
</evidence>
<evidence type="ECO:0000256" key="2">
    <source>
        <dbReference type="ARBA" id="ARBA00022694"/>
    </source>
</evidence>
<dbReference type="RefSeq" id="WP_081799982.1">
    <property type="nucleotide sequence ID" value="NZ_JMFG01000016.1"/>
</dbReference>
<dbReference type="GO" id="GO:0046872">
    <property type="term" value="F:metal ion binding"/>
    <property type="evidence" value="ECO:0007669"/>
    <property type="project" value="UniProtKB-KW"/>
</dbReference>